<sequence length="300" mass="33440">MSMILFACVVRVRDGLPLSASTDFHPNKDFIECRKRLKILSSTLARCPDRGTAKGRVLSIHFHTCGDVAFMSICSSSFPAAMAFCFLEALHWEFRASYDSIRVGLASRPYAFLDFDGTIQKAKEYFNDVSCSQLKEDVQQEPLDPAPVILHLEDVAEANGVANGHTAAHLESAPSYRMQPVSALGILSLILNIMCAALNLIRGVHLAEHSFQEDHEGAGNVIAFLIAFVACILQCYLYLFYTSARKLRSFGLWIFICLCNVYLHGPRNLWQIVFHIGVASLSACQTVTRRLWEKQLDCGL</sequence>
<evidence type="ECO:0000256" key="7">
    <source>
        <dbReference type="ARBA" id="ARBA00022892"/>
    </source>
</evidence>
<evidence type="ECO:0000256" key="10">
    <source>
        <dbReference type="ARBA" id="ARBA00023136"/>
    </source>
</evidence>
<dbReference type="PROSITE" id="PS50859">
    <property type="entry name" value="LONGIN"/>
    <property type="match status" value="1"/>
</dbReference>
<keyword evidence="9 11" id="KW-1133">Transmembrane helix</keyword>
<evidence type="ECO:0000256" key="1">
    <source>
        <dbReference type="ARBA" id="ARBA00003595"/>
    </source>
</evidence>
<dbReference type="GO" id="GO:0006888">
    <property type="term" value="P:endoplasmic reticulum to Golgi vesicle-mediated transport"/>
    <property type="evidence" value="ECO:0007669"/>
    <property type="project" value="InterPro"/>
</dbReference>
<accession>A0A6P8QJK3</accession>
<dbReference type="AlphaFoldDB" id="A0A6P8QJK3"/>
<keyword evidence="8" id="KW-0653">Protein transport</keyword>
<keyword evidence="7" id="KW-0931">ER-Golgi transport</keyword>
<dbReference type="SMART" id="SM01270">
    <property type="entry name" value="Longin"/>
    <property type="match status" value="1"/>
</dbReference>
<dbReference type="InterPro" id="IPR011012">
    <property type="entry name" value="Longin-like_dom_sf"/>
</dbReference>
<evidence type="ECO:0000256" key="6">
    <source>
        <dbReference type="ARBA" id="ARBA00022824"/>
    </source>
</evidence>
<keyword evidence="10 11" id="KW-0472">Membrane</keyword>
<feature type="transmembrane region" description="Helical" evidence="11">
    <location>
        <begin position="181"/>
        <end position="201"/>
    </location>
</feature>
<dbReference type="GO" id="GO:0005789">
    <property type="term" value="C:endoplasmic reticulum membrane"/>
    <property type="evidence" value="ECO:0007669"/>
    <property type="project" value="UniProtKB-SubCell"/>
</dbReference>
<dbReference type="GeneID" id="117354372"/>
<feature type="domain" description="Longin" evidence="12">
    <location>
        <begin position="8"/>
        <end position="119"/>
    </location>
</feature>
<feature type="transmembrane region" description="Helical" evidence="11">
    <location>
        <begin position="221"/>
        <end position="240"/>
    </location>
</feature>
<reference evidence="14" key="1">
    <citation type="submission" date="2025-08" db="UniProtKB">
        <authorList>
            <consortium name="RefSeq"/>
        </authorList>
    </citation>
    <scope>IDENTIFICATION</scope>
</reference>
<proteinExistence type="inferred from homology"/>
<evidence type="ECO:0000256" key="2">
    <source>
        <dbReference type="ARBA" id="ARBA00004477"/>
    </source>
</evidence>
<evidence type="ECO:0000256" key="9">
    <source>
        <dbReference type="ARBA" id="ARBA00022989"/>
    </source>
</evidence>
<organism evidence="13 14">
    <name type="scientific">Geotrypetes seraphini</name>
    <name type="common">Gaboon caecilian</name>
    <name type="synonym">Caecilia seraphini</name>
    <dbReference type="NCBI Taxonomy" id="260995"/>
    <lineage>
        <taxon>Eukaryota</taxon>
        <taxon>Metazoa</taxon>
        <taxon>Chordata</taxon>
        <taxon>Craniata</taxon>
        <taxon>Vertebrata</taxon>
        <taxon>Euteleostomi</taxon>
        <taxon>Amphibia</taxon>
        <taxon>Gymnophiona</taxon>
        <taxon>Geotrypetes</taxon>
    </lineage>
</organism>
<evidence type="ECO:0000256" key="8">
    <source>
        <dbReference type="ARBA" id="ARBA00022927"/>
    </source>
</evidence>
<evidence type="ECO:0000313" key="13">
    <source>
        <dbReference type="Proteomes" id="UP000515159"/>
    </source>
</evidence>
<dbReference type="Pfam" id="PF13774">
    <property type="entry name" value="Longin"/>
    <property type="match status" value="1"/>
</dbReference>
<evidence type="ECO:0000256" key="4">
    <source>
        <dbReference type="ARBA" id="ARBA00022448"/>
    </source>
</evidence>
<dbReference type="SUPFAM" id="SSF64356">
    <property type="entry name" value="SNARE-like"/>
    <property type="match status" value="1"/>
</dbReference>
<comment type="function">
    <text evidence="1">May be involved in vesicle transport between the ER and the Golgi complex.</text>
</comment>
<dbReference type="Gene3D" id="3.30.450.50">
    <property type="entry name" value="Longin domain"/>
    <property type="match status" value="1"/>
</dbReference>
<gene>
    <name evidence="14" type="primary">SEC22C</name>
</gene>
<evidence type="ECO:0000256" key="5">
    <source>
        <dbReference type="ARBA" id="ARBA00022692"/>
    </source>
</evidence>
<comment type="subcellular location">
    <subcellularLocation>
        <location evidence="2">Endoplasmic reticulum membrane</location>
        <topology evidence="2">Multi-pass membrane protein</topology>
    </subcellularLocation>
</comment>
<evidence type="ECO:0000256" key="3">
    <source>
        <dbReference type="ARBA" id="ARBA00008025"/>
    </source>
</evidence>
<evidence type="ECO:0000259" key="12">
    <source>
        <dbReference type="PROSITE" id="PS50859"/>
    </source>
</evidence>
<dbReference type="InterPro" id="IPR010908">
    <property type="entry name" value="Longin_dom"/>
</dbReference>
<dbReference type="RefSeq" id="XP_033787673.1">
    <property type="nucleotide sequence ID" value="XM_033931782.1"/>
</dbReference>
<dbReference type="PANTHER" id="PTHR46258">
    <property type="entry name" value="LONGIN DOMAIN-CONTAINING PROTEIN"/>
    <property type="match status" value="1"/>
</dbReference>
<dbReference type="Pfam" id="PF25970">
    <property type="entry name" value="SEC22a_C"/>
    <property type="match status" value="1"/>
</dbReference>
<dbReference type="Proteomes" id="UP000515159">
    <property type="component" value="Chromosome 2"/>
</dbReference>
<dbReference type="InterPro" id="IPR059071">
    <property type="entry name" value="SEC22a-c_C"/>
</dbReference>
<evidence type="ECO:0000256" key="11">
    <source>
        <dbReference type="SAM" id="Phobius"/>
    </source>
</evidence>
<feature type="transmembrane region" description="Helical" evidence="11">
    <location>
        <begin position="247"/>
        <end position="263"/>
    </location>
</feature>
<protein>
    <submittedName>
        <fullName evidence="14">Vesicle-trafficking protein SEC22c isoform X2</fullName>
    </submittedName>
</protein>
<dbReference type="GO" id="GO:0015031">
    <property type="term" value="P:protein transport"/>
    <property type="evidence" value="ECO:0007669"/>
    <property type="project" value="UniProtKB-KW"/>
</dbReference>
<keyword evidence="5 11" id="KW-0812">Transmembrane</keyword>
<keyword evidence="4" id="KW-0813">Transport</keyword>
<name>A0A6P8QJK3_GEOSA</name>
<dbReference type="CDD" id="cd14824">
    <property type="entry name" value="Longin"/>
    <property type="match status" value="1"/>
</dbReference>
<evidence type="ECO:0000313" key="14">
    <source>
        <dbReference type="RefSeq" id="XP_033787673.1"/>
    </source>
</evidence>
<dbReference type="InterPro" id="IPR043546">
    <property type="entry name" value="Sec22a/c"/>
</dbReference>
<dbReference type="PANTHER" id="PTHR46258:SF2">
    <property type="entry name" value="VESICLE-TRAFFICKING PROTEIN SEC22C"/>
    <property type="match status" value="1"/>
</dbReference>
<keyword evidence="6" id="KW-0256">Endoplasmic reticulum</keyword>
<keyword evidence="13" id="KW-1185">Reference proteome</keyword>
<dbReference type="CTD" id="9117"/>
<comment type="similarity">
    <text evidence="3">Belongs to the synaptobrevin family.</text>
</comment>